<evidence type="ECO:0000313" key="4">
    <source>
        <dbReference type="Proteomes" id="UP000062255"/>
    </source>
</evidence>
<dbReference type="Proteomes" id="UP000062255">
    <property type="component" value="Chromosome"/>
</dbReference>
<dbReference type="InterPro" id="IPR013691">
    <property type="entry name" value="MeTrfase_14"/>
</dbReference>
<dbReference type="RefSeq" id="WP_049744392.1">
    <property type="nucleotide sequence ID" value="NZ_CP012150.1"/>
</dbReference>
<dbReference type="Pfam" id="PF08484">
    <property type="entry name" value="Methyltransf_14"/>
    <property type="match status" value="1"/>
</dbReference>
<sequence length="407" mass="45166">MTDYRCRICGGVLREVLDLGRQPVSNAFVKREDAHKVPVFRLAVGSCETCTMVQQLDTVPPNDMYRADYPYRASGSMMIRKHFEEVARQIIDTCSDLKNTFIVEIGSNDGVMLKTLSAAGVRHLGVDPAASAGEVARSYGINVHTDFFNAATAEEIYAEQGPANIIFSANTFSHISDLATIFKGVDTLLCPDGSFVFEDRSLADILRHNYFDQIYDEHIYLFSVTSVQAMAEHFGFELVDVKHLPLHGGSIRYTVARRGTKIPTAAVAELLAKEQAEGLAGQEAFERFAGEVDRIRTDLVSLLESLRSDRKRVVGYGATSRSATVLNYCGIGPELLPMVCDSTPEKQGRVTPRSLIPVCPPDTFADPYPDYALLFAWNHAEEIMGKERLFQENGGRWIVYVPQVHIV</sequence>
<dbReference type="KEGG" id="mgo:AFA91_08920"/>
<feature type="domain" description="C-methyltransferase" evidence="2">
    <location>
        <begin position="245"/>
        <end position="402"/>
    </location>
</feature>
<feature type="domain" description="Methyltransferase putative zinc binding" evidence="1">
    <location>
        <begin position="6"/>
        <end position="65"/>
    </location>
</feature>
<dbReference type="EMBL" id="CP012150">
    <property type="protein sequence ID" value="AKS31973.1"/>
    <property type="molecule type" value="Genomic_DNA"/>
</dbReference>
<dbReference type="PANTHER" id="PTHR43861:SF5">
    <property type="entry name" value="BLL5978 PROTEIN"/>
    <property type="match status" value="1"/>
</dbReference>
<reference evidence="3 4" key="1">
    <citation type="submission" date="2015-07" db="EMBL/GenBank/DDBJ databases">
        <title>Complete genome sequence of Mycobacterium goodii X7B, a facultative thermophilic biodesulfurizing bacterium.</title>
        <authorList>
            <person name="Yu B."/>
            <person name="Li F."/>
            <person name="Xu P."/>
        </authorList>
    </citation>
    <scope>NUCLEOTIDE SEQUENCE [LARGE SCALE GENOMIC DNA]</scope>
    <source>
        <strain evidence="3 4">X7B</strain>
    </source>
</reference>
<proteinExistence type="predicted"/>
<organism evidence="3 4">
    <name type="scientific">Mycolicibacterium goodii</name>
    <name type="common">Mycobacterium goodii</name>
    <dbReference type="NCBI Taxonomy" id="134601"/>
    <lineage>
        <taxon>Bacteria</taxon>
        <taxon>Bacillati</taxon>
        <taxon>Actinomycetota</taxon>
        <taxon>Actinomycetes</taxon>
        <taxon>Mycobacteriales</taxon>
        <taxon>Mycobacteriaceae</taxon>
        <taxon>Mycolicibacterium</taxon>
    </lineage>
</organism>
<dbReference type="Gene3D" id="6.20.50.110">
    <property type="entry name" value="Methyltransferase, zinc-binding domain"/>
    <property type="match status" value="1"/>
</dbReference>
<dbReference type="InterPro" id="IPR038576">
    <property type="entry name" value="Methyltransf_Zn-bd_dom_put_sf"/>
</dbReference>
<dbReference type="PANTHER" id="PTHR43861">
    <property type="entry name" value="TRANS-ACONITATE 2-METHYLTRANSFERASE-RELATED"/>
    <property type="match status" value="1"/>
</dbReference>
<keyword evidence="3" id="KW-0489">Methyltransferase</keyword>
<dbReference type="GO" id="GO:0008168">
    <property type="term" value="F:methyltransferase activity"/>
    <property type="evidence" value="ECO:0007669"/>
    <property type="project" value="UniProtKB-KW"/>
</dbReference>
<dbReference type="Pfam" id="PF13489">
    <property type="entry name" value="Methyltransf_23"/>
    <property type="match status" value="1"/>
</dbReference>
<dbReference type="AlphaFoldDB" id="A0A0K0X3U8"/>
<dbReference type="Gene3D" id="3.40.50.150">
    <property type="entry name" value="Vaccinia Virus protein VP39"/>
    <property type="match status" value="1"/>
</dbReference>
<evidence type="ECO:0000259" key="1">
    <source>
        <dbReference type="Pfam" id="PF08421"/>
    </source>
</evidence>
<dbReference type="InterPro" id="IPR013630">
    <property type="entry name" value="Methyltransf_Zn-bd_dom_put"/>
</dbReference>
<accession>A0A0K0X3U8</accession>
<name>A0A0K0X3U8_MYCGD</name>
<gene>
    <name evidence="3" type="ORF">AFA91_08920</name>
</gene>
<evidence type="ECO:0000313" key="3">
    <source>
        <dbReference type="EMBL" id="AKS31973.1"/>
    </source>
</evidence>
<dbReference type="SUPFAM" id="SSF53335">
    <property type="entry name" value="S-adenosyl-L-methionine-dependent methyltransferases"/>
    <property type="match status" value="1"/>
</dbReference>
<dbReference type="PATRIC" id="fig|134601.6.peg.1852"/>
<dbReference type="GO" id="GO:0032259">
    <property type="term" value="P:methylation"/>
    <property type="evidence" value="ECO:0007669"/>
    <property type="project" value="UniProtKB-KW"/>
</dbReference>
<dbReference type="STRING" id="134601.AFA91_08920"/>
<evidence type="ECO:0000259" key="2">
    <source>
        <dbReference type="Pfam" id="PF08484"/>
    </source>
</evidence>
<dbReference type="InterPro" id="IPR029063">
    <property type="entry name" value="SAM-dependent_MTases_sf"/>
</dbReference>
<dbReference type="Gene3D" id="3.40.50.720">
    <property type="entry name" value="NAD(P)-binding Rossmann-like Domain"/>
    <property type="match status" value="1"/>
</dbReference>
<keyword evidence="3" id="KW-0808">Transferase</keyword>
<dbReference type="Pfam" id="PF08421">
    <property type="entry name" value="Methyltransf_13"/>
    <property type="match status" value="1"/>
</dbReference>
<dbReference type="Gene3D" id="6.10.250.3100">
    <property type="match status" value="1"/>
</dbReference>
<protein>
    <submittedName>
        <fullName evidence="3">SAM-dependent methyltransferase</fullName>
    </submittedName>
</protein>